<name>A0A1H5TAM2_9GAMM</name>
<evidence type="ECO:0000313" key="2">
    <source>
        <dbReference type="EMBL" id="SEF59804.1"/>
    </source>
</evidence>
<organism evidence="2 3">
    <name type="scientific">Marinobacterium lutimaris</name>
    <dbReference type="NCBI Taxonomy" id="568106"/>
    <lineage>
        <taxon>Bacteria</taxon>
        <taxon>Pseudomonadati</taxon>
        <taxon>Pseudomonadota</taxon>
        <taxon>Gammaproteobacteria</taxon>
        <taxon>Oceanospirillales</taxon>
        <taxon>Oceanospirillaceae</taxon>
        <taxon>Marinobacterium</taxon>
    </lineage>
</organism>
<gene>
    <name evidence="2" type="ORF">SAMN05444390_10122</name>
</gene>
<dbReference type="InterPro" id="IPR014030">
    <property type="entry name" value="Ketoacyl_synth_N"/>
</dbReference>
<dbReference type="OrthoDB" id="9798676at2"/>
<dbReference type="AlphaFoldDB" id="A0A1H5TAM2"/>
<evidence type="ECO:0000313" key="3">
    <source>
        <dbReference type="Proteomes" id="UP000236745"/>
    </source>
</evidence>
<dbReference type="RefSeq" id="WP_160115417.1">
    <property type="nucleotide sequence ID" value="NZ_FNVQ01000001.1"/>
</dbReference>
<reference evidence="2 3" key="1">
    <citation type="submission" date="2016-10" db="EMBL/GenBank/DDBJ databases">
        <authorList>
            <person name="de Groot N.N."/>
        </authorList>
    </citation>
    <scope>NUCLEOTIDE SEQUENCE [LARGE SCALE GENOMIC DNA]</scope>
    <source>
        <strain evidence="2 3">DSM 22012</strain>
    </source>
</reference>
<keyword evidence="3" id="KW-1185">Reference proteome</keyword>
<dbReference type="Pfam" id="PF13723">
    <property type="entry name" value="Ketoacyl-synt_2"/>
    <property type="match status" value="1"/>
</dbReference>
<feature type="domain" description="Beta-ketoacyl synthase-like N-terminal" evidence="1">
    <location>
        <begin position="18"/>
        <end position="200"/>
    </location>
</feature>
<dbReference type="Proteomes" id="UP000236745">
    <property type="component" value="Unassembled WGS sequence"/>
</dbReference>
<protein>
    <submittedName>
        <fullName evidence="2">Beta-ketoacyl synthase, N-terminal domain</fullName>
    </submittedName>
</protein>
<dbReference type="EMBL" id="FNVQ01000001">
    <property type="protein sequence ID" value="SEF59804.1"/>
    <property type="molecule type" value="Genomic_DNA"/>
</dbReference>
<evidence type="ECO:0000259" key="1">
    <source>
        <dbReference type="Pfam" id="PF13723"/>
    </source>
</evidence>
<accession>A0A1H5TAM2</accession>
<proteinExistence type="predicted"/>
<sequence length="234" mass="25134">MLNFGLKSWSLVSEDTLHWRSHDDTGTASVDSVSSLPAMLRRRLSPFGRHVVATALKILPEGISVPVVYASRHGDAEKTLKLLLSLSSEEPLSPTSFSLSVHNAIPGIFSIARRDVSSVTALACSGNLLQSVLLEAGAQLADYPSVLCMFGDAPVPEFYQYADGPSQTWAVALLLERSQDTLASLQLTRTAADCGSVQNTQNIVGSLLPFLEGHDKQVVLSNGDYPWVLRGLGV</sequence>